<dbReference type="SUPFAM" id="SSF52266">
    <property type="entry name" value="SGNH hydrolase"/>
    <property type="match status" value="1"/>
</dbReference>
<name>A0A0N0GPY4_9NEIS</name>
<gene>
    <name evidence="2" type="ORF">WG78_05865</name>
</gene>
<dbReference type="PATRIC" id="fig|857265.3.peg.1201"/>
<evidence type="ECO:0000313" key="2">
    <source>
        <dbReference type="EMBL" id="KPC54152.1"/>
    </source>
</evidence>
<dbReference type="Gene3D" id="3.40.50.1110">
    <property type="entry name" value="SGNH hydrolase"/>
    <property type="match status" value="1"/>
</dbReference>
<keyword evidence="3" id="KW-1185">Reference proteome</keyword>
<reference evidence="2 3" key="1">
    <citation type="submission" date="2015-07" db="EMBL/GenBank/DDBJ databases">
        <title>Draft genome sequence of the Amantichitinum ursilacus IGB-41, a new chitin-degrading bacterium.</title>
        <authorList>
            <person name="Kirstahler P."/>
            <person name="Guenther M."/>
            <person name="Grumaz C."/>
            <person name="Rupp S."/>
            <person name="Zibek S."/>
            <person name="Sohn K."/>
        </authorList>
    </citation>
    <scope>NUCLEOTIDE SEQUENCE [LARGE SCALE GENOMIC DNA]</scope>
    <source>
        <strain evidence="2 3">IGB-41</strain>
    </source>
</reference>
<accession>A0A0N0GPY4</accession>
<dbReference type="Proteomes" id="UP000037939">
    <property type="component" value="Unassembled WGS sequence"/>
</dbReference>
<dbReference type="InterPro" id="IPR036514">
    <property type="entry name" value="SGNH_hydro_sf"/>
</dbReference>
<comment type="caution">
    <text evidence="2">The sequence shown here is derived from an EMBL/GenBank/DDBJ whole genome shotgun (WGS) entry which is preliminary data.</text>
</comment>
<dbReference type="EMBL" id="LAQT01000003">
    <property type="protein sequence ID" value="KPC54152.1"/>
    <property type="molecule type" value="Genomic_DNA"/>
</dbReference>
<dbReference type="RefSeq" id="WP_201782367.1">
    <property type="nucleotide sequence ID" value="NZ_LAQT01000003.1"/>
</dbReference>
<dbReference type="STRING" id="857265.WG78_05865"/>
<sequence>MPNPPYPHTKPTLMRAALARIVVPLASAALLLQAAPVYANASSPNAQSILFVGNSFTFGDKSSTYHYRASSVTDLNHAGNGGVPGIFKHFTEEAGLNYSVSLETAAGEGLDYHFHHKRDLITRPWDIVVLQSHSLLDAKRPANPASLIKYSGKLARALTAQNPKVTIYLESTWSRADQAYQPSGHWYGQPITQMALDLRAGYDQAKAANPAIAAVIPVGQAWNRAFATLADSNPYDGISANQISLWGWDNYHGSSYGYYLAALVLFGQITGHDPRTLGPAEGCAAELGISPEQASALQRIAAETLAAGG</sequence>
<protein>
    <recommendedName>
        <fullName evidence="4">PEP-CTERM sorting domain-containing protein</fullName>
    </recommendedName>
</protein>
<proteinExistence type="predicted"/>
<feature type="chain" id="PRO_5005849749" description="PEP-CTERM sorting domain-containing protein" evidence="1">
    <location>
        <begin position="40"/>
        <end position="309"/>
    </location>
</feature>
<dbReference type="GO" id="GO:0016788">
    <property type="term" value="F:hydrolase activity, acting on ester bonds"/>
    <property type="evidence" value="ECO:0007669"/>
    <property type="project" value="UniProtKB-ARBA"/>
</dbReference>
<dbReference type="AlphaFoldDB" id="A0A0N0GPY4"/>
<evidence type="ECO:0008006" key="4">
    <source>
        <dbReference type="Google" id="ProtNLM"/>
    </source>
</evidence>
<keyword evidence="1" id="KW-0732">Signal</keyword>
<organism evidence="2 3">
    <name type="scientific">Amantichitinum ursilacus</name>
    <dbReference type="NCBI Taxonomy" id="857265"/>
    <lineage>
        <taxon>Bacteria</taxon>
        <taxon>Pseudomonadati</taxon>
        <taxon>Pseudomonadota</taxon>
        <taxon>Betaproteobacteria</taxon>
        <taxon>Neisseriales</taxon>
        <taxon>Chitinibacteraceae</taxon>
        <taxon>Amantichitinum</taxon>
    </lineage>
</organism>
<evidence type="ECO:0000256" key="1">
    <source>
        <dbReference type="SAM" id="SignalP"/>
    </source>
</evidence>
<evidence type="ECO:0000313" key="3">
    <source>
        <dbReference type="Proteomes" id="UP000037939"/>
    </source>
</evidence>
<feature type="signal peptide" evidence="1">
    <location>
        <begin position="1"/>
        <end position="39"/>
    </location>
</feature>